<evidence type="ECO:0000256" key="5">
    <source>
        <dbReference type="ARBA" id="ARBA00022801"/>
    </source>
</evidence>
<dbReference type="Pfam" id="PF00413">
    <property type="entry name" value="Peptidase_M10"/>
    <property type="match status" value="1"/>
</dbReference>
<feature type="domain" description="Peptidase metallopeptidase" evidence="11">
    <location>
        <begin position="112"/>
        <end position="272"/>
    </location>
</feature>
<proteinExistence type="inferred from homology"/>
<keyword evidence="6 9" id="KW-0862">Zinc</keyword>
<comment type="cofactor">
    <cofactor evidence="9">
        <name>Zn(2+)</name>
        <dbReference type="ChEBI" id="CHEBI:29105"/>
    </cofactor>
    <text evidence="9">Binds 2 Zn(2+) ions per subunit.</text>
</comment>
<keyword evidence="4" id="KW-0732">Signal</keyword>
<evidence type="ECO:0000313" key="12">
    <source>
        <dbReference type="EMBL" id="KAL3856787.1"/>
    </source>
</evidence>
<feature type="binding site" evidence="9">
    <location>
        <position position="232"/>
    </location>
    <ligand>
        <name>Zn(2+)</name>
        <dbReference type="ChEBI" id="CHEBI:29105"/>
        <label>2</label>
        <note>catalytic</note>
    </ligand>
</feature>
<feature type="binding site" evidence="9">
    <location>
        <position position="184"/>
    </location>
    <ligand>
        <name>Ca(2+)</name>
        <dbReference type="ChEBI" id="CHEBI:29108"/>
        <label>3</label>
    </ligand>
</feature>
<comment type="cofactor">
    <cofactor evidence="9">
        <name>Ca(2+)</name>
        <dbReference type="ChEBI" id="CHEBI:29108"/>
    </cofactor>
    <text evidence="9">Can bind about 5 Ca(2+) ions per subunit.</text>
</comment>
<feature type="binding site" evidence="9">
    <location>
        <position position="246"/>
    </location>
    <ligand>
        <name>Zn(2+)</name>
        <dbReference type="ChEBI" id="CHEBI:29105"/>
        <label>2</label>
        <note>catalytic</note>
    </ligand>
</feature>
<reference evidence="12 13" key="1">
    <citation type="submission" date="2024-11" db="EMBL/GenBank/DDBJ databases">
        <title>Chromosome-level genome assembly of the freshwater bivalve Anodonta woodiana.</title>
        <authorList>
            <person name="Chen X."/>
        </authorList>
    </citation>
    <scope>NUCLEOTIDE SEQUENCE [LARGE SCALE GENOMIC DNA]</scope>
    <source>
        <strain evidence="12">MN2024</strain>
        <tissue evidence="12">Gills</tissue>
    </source>
</reference>
<evidence type="ECO:0000256" key="6">
    <source>
        <dbReference type="ARBA" id="ARBA00022833"/>
    </source>
</evidence>
<keyword evidence="5" id="KW-0378">Hydrolase</keyword>
<dbReference type="GO" id="GO:0008237">
    <property type="term" value="F:metallopeptidase activity"/>
    <property type="evidence" value="ECO:0007669"/>
    <property type="project" value="UniProtKB-KW"/>
</dbReference>
<feature type="binding site" description="in inhibited form" evidence="9">
    <location>
        <position position="97"/>
    </location>
    <ligand>
        <name>Zn(2+)</name>
        <dbReference type="ChEBI" id="CHEBI:29105"/>
        <label>2</label>
        <note>catalytic</note>
    </ligand>
</feature>
<dbReference type="EMBL" id="JBJQND010000013">
    <property type="protein sequence ID" value="KAL3856787.1"/>
    <property type="molecule type" value="Genomic_DNA"/>
</dbReference>
<evidence type="ECO:0000256" key="8">
    <source>
        <dbReference type="PIRSR" id="PIRSR621190-1"/>
    </source>
</evidence>
<dbReference type="SUPFAM" id="SSF55486">
    <property type="entry name" value="Metalloproteases ('zincins'), catalytic domain"/>
    <property type="match status" value="1"/>
</dbReference>
<feature type="binding site" evidence="9">
    <location>
        <position position="207"/>
    </location>
    <ligand>
        <name>Ca(2+)</name>
        <dbReference type="ChEBI" id="CHEBI:29108"/>
        <label>3</label>
    </ligand>
</feature>
<evidence type="ECO:0000256" key="4">
    <source>
        <dbReference type="ARBA" id="ARBA00022729"/>
    </source>
</evidence>
<evidence type="ECO:0000313" key="13">
    <source>
        <dbReference type="Proteomes" id="UP001634394"/>
    </source>
</evidence>
<sequence>MDIDKRTPFSLLVFFMVVTIGNGFVTTSNMLTENEAINYLEKFNYLNETVVKASLPTGAMPVSIVEGAISKFQEMVNIPITGKFDEETLRKMALPRCGVKDVPDNGPAKRYGEQVWPKKVLSWKITEYSKTSTLNQFEQRDAMRRAFDIWAKQTPLRFEYKEGGITDMSIKFATRYHGDKDPFDGPGKVLAHAFLPTDGNIHFDDQENWLLGARAEMEGTELYQVAAHEVGHALGLEHSNVRGSVMAPTFQYYSYLRLNWNDESDIQRLYGKPYYKRKNTWWFLRK</sequence>
<keyword evidence="2" id="KW-0645">Protease</keyword>
<protein>
    <recommendedName>
        <fullName evidence="11">Peptidase metallopeptidase domain-containing protein</fullName>
    </recommendedName>
</protein>
<feature type="active site" evidence="8">
    <location>
        <position position="229"/>
    </location>
</feature>
<gene>
    <name evidence="12" type="ORF">ACJMK2_011504</name>
</gene>
<dbReference type="InterPro" id="IPR033739">
    <property type="entry name" value="M10A_MMP"/>
</dbReference>
<dbReference type="Gene3D" id="3.40.390.10">
    <property type="entry name" value="Collagenase (Catalytic Domain)"/>
    <property type="match status" value="1"/>
</dbReference>
<dbReference type="PRINTS" id="PR00138">
    <property type="entry name" value="MATRIXIN"/>
</dbReference>
<feature type="binding site" evidence="9">
    <location>
        <position position="228"/>
    </location>
    <ligand>
        <name>Zn(2+)</name>
        <dbReference type="ChEBI" id="CHEBI:29105"/>
        <label>2</label>
        <note>catalytic</note>
    </ligand>
</feature>
<dbReference type="GO" id="GO:0006508">
    <property type="term" value="P:proteolysis"/>
    <property type="evidence" value="ECO:0007669"/>
    <property type="project" value="UniProtKB-KW"/>
</dbReference>
<name>A0ABD3V579_SINWO</name>
<accession>A0ABD3V579</accession>
<dbReference type="SUPFAM" id="SSF47090">
    <property type="entry name" value="PGBD-like"/>
    <property type="match status" value="1"/>
</dbReference>
<feature type="binding site" evidence="9">
    <location>
        <position position="204"/>
    </location>
    <ligand>
        <name>Ca(2+)</name>
        <dbReference type="ChEBI" id="CHEBI:29108"/>
        <label>3</label>
    </ligand>
</feature>
<dbReference type="SMART" id="SM00235">
    <property type="entry name" value="ZnMc"/>
    <property type="match status" value="1"/>
</dbReference>
<evidence type="ECO:0000256" key="7">
    <source>
        <dbReference type="ARBA" id="ARBA00023049"/>
    </source>
</evidence>
<feature type="binding site" evidence="9">
    <location>
        <position position="207"/>
    </location>
    <ligand>
        <name>Ca(2+)</name>
        <dbReference type="ChEBI" id="CHEBI:29108"/>
        <label>1</label>
    </ligand>
</feature>
<feature type="binding site" evidence="9">
    <location>
        <position position="205"/>
    </location>
    <ligand>
        <name>Ca(2+)</name>
        <dbReference type="ChEBI" id="CHEBI:29108"/>
        <label>1</label>
    </ligand>
</feature>
<feature type="binding site" evidence="9">
    <location>
        <position position="167"/>
    </location>
    <ligand>
        <name>Ca(2+)</name>
        <dbReference type="ChEBI" id="CHEBI:29108"/>
        <label>2</label>
    </ligand>
</feature>
<keyword evidence="9" id="KW-0106">Calcium</keyword>
<dbReference type="InterPro" id="IPR021190">
    <property type="entry name" value="Pept_M10A"/>
</dbReference>
<comment type="similarity">
    <text evidence="1">Belongs to the peptidase M10A family.</text>
</comment>
<feature type="short sequence motif" description="Cysteine switch" evidence="10">
    <location>
        <begin position="95"/>
        <end position="102"/>
    </location>
</feature>
<dbReference type="GO" id="GO:0046872">
    <property type="term" value="F:metal ion binding"/>
    <property type="evidence" value="ECO:0007669"/>
    <property type="project" value="UniProtKB-KW"/>
</dbReference>
<keyword evidence="13" id="KW-1185">Reference proteome</keyword>
<keyword evidence="3 9" id="KW-0479">Metal-binding</keyword>
<dbReference type="Proteomes" id="UP001634394">
    <property type="component" value="Unassembled WGS sequence"/>
</dbReference>
<comment type="caution">
    <text evidence="12">The sequence shown here is derived from an EMBL/GenBank/DDBJ whole genome shotgun (WGS) entry which is preliminary data.</text>
</comment>
<feature type="binding site" evidence="9">
    <location>
        <position position="179"/>
    </location>
    <ligand>
        <name>Zn(2+)</name>
        <dbReference type="ChEBI" id="CHEBI:29105"/>
        <label>1</label>
    </ligand>
</feature>
<feature type="binding site" evidence="9">
    <location>
        <position position="238"/>
    </location>
    <ligand>
        <name>Zn(2+)</name>
        <dbReference type="ChEBI" id="CHEBI:29105"/>
        <label>2</label>
        <note>catalytic</note>
    </ligand>
</feature>
<evidence type="ECO:0000256" key="3">
    <source>
        <dbReference type="ARBA" id="ARBA00022723"/>
    </source>
</evidence>
<dbReference type="InterPro" id="IPR036365">
    <property type="entry name" value="PGBD-like_sf"/>
</dbReference>
<dbReference type="PANTHER" id="PTHR10201:SF291">
    <property type="entry name" value="MATRIX METALLOPROTEINASE 1, ISOFORM C-RELATED"/>
    <property type="match status" value="1"/>
</dbReference>
<dbReference type="InterPro" id="IPR024079">
    <property type="entry name" value="MetalloPept_cat_dom_sf"/>
</dbReference>
<organism evidence="12 13">
    <name type="scientific">Sinanodonta woodiana</name>
    <name type="common">Chinese pond mussel</name>
    <name type="synonym">Anodonta woodiana</name>
    <dbReference type="NCBI Taxonomy" id="1069815"/>
    <lineage>
        <taxon>Eukaryota</taxon>
        <taxon>Metazoa</taxon>
        <taxon>Spiralia</taxon>
        <taxon>Lophotrochozoa</taxon>
        <taxon>Mollusca</taxon>
        <taxon>Bivalvia</taxon>
        <taxon>Autobranchia</taxon>
        <taxon>Heteroconchia</taxon>
        <taxon>Palaeoheterodonta</taxon>
        <taxon>Unionida</taxon>
        <taxon>Unionoidea</taxon>
        <taxon>Unionidae</taxon>
        <taxon>Unioninae</taxon>
        <taxon>Sinanodonta</taxon>
    </lineage>
</organism>
<dbReference type="InterPro" id="IPR001818">
    <property type="entry name" value="Pept_M10_metallopeptidase"/>
</dbReference>
<feature type="binding site" evidence="9">
    <location>
        <position position="177"/>
    </location>
    <ligand>
        <name>Zn(2+)</name>
        <dbReference type="ChEBI" id="CHEBI:29105"/>
        <label>1</label>
    </ligand>
</feature>
<feature type="binding site" evidence="9">
    <location>
        <position position="192"/>
    </location>
    <ligand>
        <name>Zn(2+)</name>
        <dbReference type="ChEBI" id="CHEBI:29105"/>
        <label>1</label>
    </ligand>
</feature>
<feature type="binding site" evidence="9">
    <location>
        <position position="202"/>
    </location>
    <ligand>
        <name>Zn(2+)</name>
        <dbReference type="ChEBI" id="CHEBI:29105"/>
        <label>1</label>
    </ligand>
</feature>
<evidence type="ECO:0000259" key="11">
    <source>
        <dbReference type="SMART" id="SM00235"/>
    </source>
</evidence>
<evidence type="ECO:0000256" key="10">
    <source>
        <dbReference type="PIRSR" id="PIRSR621190-5"/>
    </source>
</evidence>
<evidence type="ECO:0000256" key="1">
    <source>
        <dbReference type="ARBA" id="ARBA00010370"/>
    </source>
</evidence>
<evidence type="ECO:0000256" key="2">
    <source>
        <dbReference type="ARBA" id="ARBA00022670"/>
    </source>
</evidence>
<evidence type="ECO:0000256" key="9">
    <source>
        <dbReference type="PIRSR" id="PIRSR621190-2"/>
    </source>
</evidence>
<dbReference type="PANTHER" id="PTHR10201">
    <property type="entry name" value="MATRIX METALLOPROTEINASE"/>
    <property type="match status" value="1"/>
</dbReference>
<dbReference type="InterPro" id="IPR006026">
    <property type="entry name" value="Peptidase_Metallo"/>
</dbReference>
<feature type="binding site" evidence="9">
    <location>
        <position position="185"/>
    </location>
    <ligand>
        <name>Ca(2+)</name>
        <dbReference type="ChEBI" id="CHEBI:29108"/>
        <label>3</label>
    </ligand>
</feature>
<dbReference type="AlphaFoldDB" id="A0ABD3V579"/>
<keyword evidence="7" id="KW-0482">Metalloprotease</keyword>
<dbReference type="CDD" id="cd04278">
    <property type="entry name" value="ZnMc_MMP"/>
    <property type="match status" value="1"/>
</dbReference>